<organism evidence="1 2">
    <name type="scientific">Rhabditophanes sp. KR3021</name>
    <dbReference type="NCBI Taxonomy" id="114890"/>
    <lineage>
        <taxon>Eukaryota</taxon>
        <taxon>Metazoa</taxon>
        <taxon>Ecdysozoa</taxon>
        <taxon>Nematoda</taxon>
        <taxon>Chromadorea</taxon>
        <taxon>Rhabditida</taxon>
        <taxon>Tylenchina</taxon>
        <taxon>Panagrolaimomorpha</taxon>
        <taxon>Strongyloidoidea</taxon>
        <taxon>Alloionematidae</taxon>
        <taxon>Rhabditophanes</taxon>
    </lineage>
</organism>
<sequence length="450" mass="50227">MFFTQEQEFISPPSTSIFPNRPQSSLSSGSGSNDSGFFASNHSHNIDGQNLSSSNGFELDSLQGVSPIPYETEANKCLPIVQESFYGERQTIQTTGTQNNMVILNANCNFNGNIQHTGSKLADYLNPDLRAQKKIANGYQSIETTTTILEAPKKPLNQQQLVTATKAVKSESYKTVMCQAWLENKNCSFGENCRFAHGETELRPIKANQRYNNKYRTKLCDRYTNGGICPYGDRCLFIHPNANGNAYFSENKIQEISTTGQTQQQGNSGAIHIQQQQTQVNQSSPFSSDQDSIHSNIGDLVFKNDSRPPPSWPLEKASEEIKYNYNSSGFDTSLLYESTTAQFQNLFTSDNKSSASLAHMAFNEPCPASNPSSQAWKNLMYSTYKTPEEVPSIFSSKGSKDSSFMMKTGNNNMSTNNNNFLIDDTRGEGPVLNNEFFERQMAMFLDFVNY</sequence>
<dbReference type="Proteomes" id="UP000095286">
    <property type="component" value="Unplaced"/>
</dbReference>
<dbReference type="WBParaSite" id="RSKR_0000842900.1">
    <property type="protein sequence ID" value="RSKR_0000842900.1"/>
    <property type="gene ID" value="RSKR_0000842900"/>
</dbReference>
<evidence type="ECO:0000313" key="1">
    <source>
        <dbReference type="Proteomes" id="UP000095286"/>
    </source>
</evidence>
<name>A0AC35U7U5_9BILA</name>
<protein>
    <submittedName>
        <fullName evidence="2">C3H1-type domain-containing protein</fullName>
    </submittedName>
</protein>
<accession>A0AC35U7U5</accession>
<reference evidence="2" key="1">
    <citation type="submission" date="2016-11" db="UniProtKB">
        <authorList>
            <consortium name="WormBaseParasite"/>
        </authorList>
    </citation>
    <scope>IDENTIFICATION</scope>
    <source>
        <strain evidence="2">KR3021</strain>
    </source>
</reference>
<proteinExistence type="predicted"/>
<evidence type="ECO:0000313" key="2">
    <source>
        <dbReference type="WBParaSite" id="RSKR_0000842900.1"/>
    </source>
</evidence>